<comment type="caution">
    <text evidence="1">The sequence shown here is derived from an EMBL/GenBank/DDBJ whole genome shotgun (WGS) entry which is preliminary data.</text>
</comment>
<sequence length="134" mass="14100">MAKQPQCGRLAEEGSHSGSLCLAGEGRRLCATGGGLGISSGDGVRVERAAKADLRGGARELAWDLRQSVRALESCSICGHRASWSLEEFGSISLMILSGAAVAVCGLLECRRWRRSSGAPQLLIRAGTPELEPH</sequence>
<name>A0AAD6BH74_9TELE</name>
<dbReference type="EMBL" id="JAPTMU010000004">
    <property type="protein sequence ID" value="KAJ4944653.1"/>
    <property type="molecule type" value="Genomic_DNA"/>
</dbReference>
<evidence type="ECO:0000313" key="1">
    <source>
        <dbReference type="EMBL" id="KAJ4944653.1"/>
    </source>
</evidence>
<dbReference type="AlphaFoldDB" id="A0AAD6BH74"/>
<proteinExistence type="predicted"/>
<keyword evidence="2" id="KW-1185">Reference proteome</keyword>
<gene>
    <name evidence="1" type="ORF">JOQ06_013196</name>
</gene>
<organism evidence="1 2">
    <name type="scientific">Pogonophryne albipinna</name>
    <dbReference type="NCBI Taxonomy" id="1090488"/>
    <lineage>
        <taxon>Eukaryota</taxon>
        <taxon>Metazoa</taxon>
        <taxon>Chordata</taxon>
        <taxon>Craniata</taxon>
        <taxon>Vertebrata</taxon>
        <taxon>Euteleostomi</taxon>
        <taxon>Actinopterygii</taxon>
        <taxon>Neopterygii</taxon>
        <taxon>Teleostei</taxon>
        <taxon>Neoteleostei</taxon>
        <taxon>Acanthomorphata</taxon>
        <taxon>Eupercaria</taxon>
        <taxon>Perciformes</taxon>
        <taxon>Notothenioidei</taxon>
        <taxon>Pogonophryne</taxon>
    </lineage>
</organism>
<accession>A0AAD6BH74</accession>
<dbReference type="Proteomes" id="UP001219934">
    <property type="component" value="Unassembled WGS sequence"/>
</dbReference>
<evidence type="ECO:0000313" key="2">
    <source>
        <dbReference type="Proteomes" id="UP001219934"/>
    </source>
</evidence>
<reference evidence="1" key="1">
    <citation type="submission" date="2022-11" db="EMBL/GenBank/DDBJ databases">
        <title>Chromosome-level genome of Pogonophryne albipinna.</title>
        <authorList>
            <person name="Jo E."/>
        </authorList>
    </citation>
    <scope>NUCLEOTIDE SEQUENCE</scope>
    <source>
        <strain evidence="1">SGF0006</strain>
        <tissue evidence="1">Muscle</tissue>
    </source>
</reference>
<protein>
    <submittedName>
        <fullName evidence="1">Uncharacterized protein</fullName>
    </submittedName>
</protein>